<reference evidence="4" key="1">
    <citation type="journal article" date="2006" name="Proc. Natl. Acad. Sci. U.S.A.">
        <title>The complete genome of Rhodococcus sp. RHA1 provides insights into a catabolic powerhouse.</title>
        <authorList>
            <person name="McLeod M.P."/>
            <person name="Warren R.L."/>
            <person name="Hsiao W.W.L."/>
            <person name="Araki N."/>
            <person name="Myhre M."/>
            <person name="Fernandes C."/>
            <person name="Miyazawa D."/>
            <person name="Wong W."/>
            <person name="Lillquist A.L."/>
            <person name="Wang D."/>
            <person name="Dosanjh M."/>
            <person name="Hara H."/>
            <person name="Petrescu A."/>
            <person name="Morin R.D."/>
            <person name="Yang G."/>
            <person name="Stott J.M."/>
            <person name="Schein J.E."/>
            <person name="Shin H."/>
            <person name="Smailus D."/>
            <person name="Siddiqui A.S."/>
            <person name="Marra M.A."/>
            <person name="Jones S.J.M."/>
            <person name="Holt R."/>
            <person name="Brinkman F.S.L."/>
            <person name="Miyauchi K."/>
            <person name="Fukuda M."/>
            <person name="Davies J.E."/>
            <person name="Mohn W.W."/>
            <person name="Eltis L.D."/>
        </authorList>
    </citation>
    <scope>NUCLEOTIDE SEQUENCE [LARGE SCALE GENOMIC DNA]</scope>
    <source>
        <strain evidence="4">RHA1</strain>
    </source>
</reference>
<feature type="region of interest" description="Disordered" evidence="1">
    <location>
        <begin position="65"/>
        <end position="101"/>
    </location>
</feature>
<protein>
    <submittedName>
        <fullName evidence="3">Possible plasmid partitioning protein, ParB family protein</fullName>
    </submittedName>
</protein>
<dbReference type="InterPro" id="IPR004437">
    <property type="entry name" value="ParB/RepB/Spo0J"/>
</dbReference>
<name>Q0RYJ3_RHOJR</name>
<dbReference type="EMBL" id="CP000432">
    <property type="protein sequence ID" value="ABG99643.1"/>
    <property type="molecule type" value="Genomic_DNA"/>
</dbReference>
<evidence type="ECO:0000313" key="4">
    <source>
        <dbReference type="Proteomes" id="UP000008710"/>
    </source>
</evidence>
<sequence length="593" mass="63756">MACQRWTLHLPMGGTFRVMHGASPGRDTPLEMSKQAVRSQYAPSEYMQSMRREWRIMSAGVTSEMVATSSSTSPAASKRKPAARKPAGRKTASRFRKYAGGEDSEELAAAASSGATTQTIGDANTGGITAALAGLAAADGQTVVQVPVLQTVPHPFNDPDRSKPQAGDPKWDELVNGARANGIKVPGLLVTREGFLAQRPELADALGDDAEYVVIYGHRRRAAAIAAGLATIPAVIDDAVMDDHGDLDAMTLENLGRQDLSEIAEARMFARYSELGMGQRAIAEKLGVDQATVSRRLSLLLLAPEVQAAIAEDAIRSAEGAALAGALPYGPARSWQKKPDPAQGTDVRRSEQLAAFTLIAERGMSPTRAAERVLTERKSREQASAAGLDVVDPRERFGESFHEHRLFEVSDVDLTSANVVGAIDPGQGTLVYYAVDKPSRENDDADELAARREAEARSAAAEARREAGKKLAASVPSREKLVTFLIDQYAFGVSALATSQEGWRLAQAFVRLEGLDPAEFRVSAENGDEKRRSEIAWACAVAGYELAAADPSREWGRSDLVYLDLLSERAGYKPTAWEEARLDVARRALSLAD</sequence>
<dbReference type="GO" id="GO:0005694">
    <property type="term" value="C:chromosome"/>
    <property type="evidence" value="ECO:0007669"/>
    <property type="project" value="TreeGrafter"/>
</dbReference>
<dbReference type="GO" id="GO:0007059">
    <property type="term" value="P:chromosome segregation"/>
    <property type="evidence" value="ECO:0007669"/>
    <property type="project" value="TreeGrafter"/>
</dbReference>
<proteinExistence type="predicted"/>
<dbReference type="Gene3D" id="1.10.10.2830">
    <property type="match status" value="1"/>
</dbReference>
<dbReference type="InterPro" id="IPR036086">
    <property type="entry name" value="ParB/Sulfiredoxin_sf"/>
</dbReference>
<dbReference type="PANTHER" id="PTHR33375">
    <property type="entry name" value="CHROMOSOME-PARTITIONING PROTEIN PARB-RELATED"/>
    <property type="match status" value="1"/>
</dbReference>
<feature type="compositionally biased region" description="Basic residues" evidence="1">
    <location>
        <begin position="77"/>
        <end position="97"/>
    </location>
</feature>
<dbReference type="InterPro" id="IPR041468">
    <property type="entry name" value="HTH_ParB/Spo0J"/>
</dbReference>
<evidence type="ECO:0000313" key="3">
    <source>
        <dbReference type="EMBL" id="ABG99643.1"/>
    </source>
</evidence>
<dbReference type="PANTHER" id="PTHR33375:SF1">
    <property type="entry name" value="CHROMOSOME-PARTITIONING PROTEIN PARB-RELATED"/>
    <property type="match status" value="1"/>
</dbReference>
<dbReference type="NCBIfam" id="TIGR00180">
    <property type="entry name" value="parB_part"/>
    <property type="match status" value="1"/>
</dbReference>
<geneLocation type="plasmid" evidence="3 4">
    <name>pRHL1</name>
</geneLocation>
<dbReference type="SUPFAM" id="SSF110849">
    <property type="entry name" value="ParB/Sulfiredoxin"/>
    <property type="match status" value="1"/>
</dbReference>
<feature type="region of interest" description="Disordered" evidence="1">
    <location>
        <begin position="442"/>
        <end position="461"/>
    </location>
</feature>
<keyword evidence="3" id="KW-0614">Plasmid</keyword>
<feature type="domain" description="ParB/Spo0J HTH" evidence="2">
    <location>
        <begin position="258"/>
        <end position="328"/>
    </location>
</feature>
<evidence type="ECO:0000259" key="2">
    <source>
        <dbReference type="Pfam" id="PF17762"/>
    </source>
</evidence>
<gene>
    <name evidence="3" type="ordered locus">RHA1_ro08599</name>
</gene>
<dbReference type="InterPro" id="IPR050336">
    <property type="entry name" value="Chromosome_partition/occlusion"/>
</dbReference>
<dbReference type="AlphaFoldDB" id="Q0RYJ3"/>
<evidence type="ECO:0000256" key="1">
    <source>
        <dbReference type="SAM" id="MobiDB-lite"/>
    </source>
</evidence>
<organism evidence="3 4">
    <name type="scientific">Rhodococcus jostii (strain RHA1)</name>
    <dbReference type="NCBI Taxonomy" id="101510"/>
    <lineage>
        <taxon>Bacteria</taxon>
        <taxon>Bacillati</taxon>
        <taxon>Actinomycetota</taxon>
        <taxon>Actinomycetes</taxon>
        <taxon>Mycobacteriales</taxon>
        <taxon>Nocardiaceae</taxon>
        <taxon>Rhodococcus</taxon>
    </lineage>
</organism>
<dbReference type="KEGG" id="rha:RHA1_ro08599"/>
<dbReference type="SUPFAM" id="SSF109709">
    <property type="entry name" value="KorB DNA-binding domain-like"/>
    <property type="match status" value="1"/>
</dbReference>
<feature type="compositionally biased region" description="Low complexity" evidence="1">
    <location>
        <begin position="67"/>
        <end position="76"/>
    </location>
</feature>
<accession>Q0RYJ3</accession>
<dbReference type="Pfam" id="PF17762">
    <property type="entry name" value="HTH_ParB"/>
    <property type="match status" value="1"/>
</dbReference>
<dbReference type="Proteomes" id="UP000008710">
    <property type="component" value="Plasmid pRHL1"/>
</dbReference>
<dbReference type="Gene3D" id="3.90.1530.30">
    <property type="match status" value="1"/>
</dbReference>
<dbReference type="HOGENOM" id="CLU_498583_0_0_11"/>
<dbReference type="GO" id="GO:0003677">
    <property type="term" value="F:DNA binding"/>
    <property type="evidence" value="ECO:0007669"/>
    <property type="project" value="InterPro"/>
</dbReference>